<evidence type="ECO:0000256" key="6">
    <source>
        <dbReference type="ARBA" id="ARBA00049258"/>
    </source>
</evidence>
<dbReference type="GO" id="GO:0006096">
    <property type="term" value="P:glycolytic process"/>
    <property type="evidence" value="ECO:0007669"/>
    <property type="project" value="UniProtKB-UniRule"/>
</dbReference>
<evidence type="ECO:0000256" key="10">
    <source>
        <dbReference type="SAM" id="Phobius"/>
    </source>
</evidence>
<feature type="binding site" evidence="7">
    <location>
        <position position="145"/>
    </location>
    <ligand>
        <name>NAD(+)</name>
        <dbReference type="ChEBI" id="CHEBI:57540"/>
    </ligand>
</feature>
<dbReference type="Pfam" id="PF02866">
    <property type="entry name" value="Ldh_1_C"/>
    <property type="match status" value="1"/>
</dbReference>
<dbReference type="NCBIfam" id="TIGR01771">
    <property type="entry name" value="L-LDH-NAD"/>
    <property type="match status" value="1"/>
</dbReference>
<feature type="transmembrane region" description="Helical" evidence="10">
    <location>
        <begin position="7"/>
        <end position="24"/>
    </location>
</feature>
<keyword evidence="10" id="KW-1133">Transmembrane helix</keyword>
<dbReference type="InterPro" id="IPR018177">
    <property type="entry name" value="L-lactate_DH_AS"/>
</dbReference>
<dbReference type="Pfam" id="PF00056">
    <property type="entry name" value="Ldh_1_N"/>
    <property type="match status" value="1"/>
</dbReference>
<dbReference type="PANTHER" id="PTHR43128">
    <property type="entry name" value="L-2-HYDROXYCARBOXYLATE DEHYDROGENASE (NAD(P)(+))"/>
    <property type="match status" value="1"/>
</dbReference>
<evidence type="ECO:0000256" key="2">
    <source>
        <dbReference type="ARBA" id="ARBA00006054"/>
    </source>
</evidence>
<dbReference type="InterPro" id="IPR036291">
    <property type="entry name" value="NAD(P)-bd_dom_sf"/>
</dbReference>
<keyword evidence="4 7" id="KW-0560">Oxidoreductase</keyword>
<feature type="binding site" evidence="7">
    <location>
        <position position="15"/>
    </location>
    <ligand>
        <name>NAD(+)</name>
        <dbReference type="ChEBI" id="CHEBI:57540"/>
    </ligand>
</feature>
<keyword evidence="7" id="KW-0597">Phosphoprotein</keyword>
<dbReference type="PIRSF" id="PIRSF000102">
    <property type="entry name" value="Lac_mal_DH"/>
    <property type="match status" value="1"/>
</dbReference>
<feature type="binding site" evidence="7 9">
    <location>
        <position position="36"/>
    </location>
    <ligand>
        <name>NAD(+)</name>
        <dbReference type="ChEBI" id="CHEBI:57540"/>
    </ligand>
</feature>
<feature type="domain" description="Lactate/malate dehydrogenase C-terminal" evidence="12">
    <location>
        <begin position="147"/>
        <end position="310"/>
    </location>
</feature>
<dbReference type="Gene3D" id="3.90.110.10">
    <property type="entry name" value="Lactate dehydrogenase/glycoside hydrolase, family 4, C-terminal"/>
    <property type="match status" value="1"/>
</dbReference>
<dbReference type="PANTHER" id="PTHR43128:SF16">
    <property type="entry name" value="L-LACTATE DEHYDROGENASE"/>
    <property type="match status" value="1"/>
</dbReference>
<dbReference type="GO" id="GO:0005737">
    <property type="term" value="C:cytoplasm"/>
    <property type="evidence" value="ECO:0007669"/>
    <property type="project" value="UniProtKB-SubCell"/>
</dbReference>
<dbReference type="Gene3D" id="3.40.50.720">
    <property type="entry name" value="NAD(P)-binding Rossmann-like Domain"/>
    <property type="match status" value="1"/>
</dbReference>
<dbReference type="GO" id="GO:0006089">
    <property type="term" value="P:lactate metabolic process"/>
    <property type="evidence" value="ECO:0007669"/>
    <property type="project" value="TreeGrafter"/>
</dbReference>
<feature type="binding site" evidence="9">
    <location>
        <position position="97"/>
    </location>
    <ligand>
        <name>NAD(+)</name>
        <dbReference type="ChEBI" id="CHEBI:57540"/>
    </ligand>
</feature>
<dbReference type="RefSeq" id="WP_073067945.1">
    <property type="nucleotide sequence ID" value="NZ_FQUS01000028.1"/>
</dbReference>
<protein>
    <recommendedName>
        <fullName evidence="3 7">L-lactate dehydrogenase</fullName>
        <shortName evidence="7">L-LDH</shortName>
        <ecNumber evidence="3 7">1.1.1.27</ecNumber>
    </recommendedName>
</protein>
<evidence type="ECO:0000259" key="11">
    <source>
        <dbReference type="Pfam" id="PF00056"/>
    </source>
</evidence>
<dbReference type="AlphaFoldDB" id="A0A1M5JS70"/>
<dbReference type="UniPathway" id="UPA00554">
    <property type="reaction ID" value="UER00611"/>
</dbReference>
<dbReference type="HAMAP" id="MF_00488">
    <property type="entry name" value="Lactate_dehydrog"/>
    <property type="match status" value="1"/>
</dbReference>
<feature type="binding site" evidence="7">
    <location>
        <position position="170"/>
    </location>
    <ligand>
        <name>beta-D-fructose 1,6-bisphosphate</name>
        <dbReference type="ChEBI" id="CHEBI:32966"/>
        <note>allosteric activator</note>
    </ligand>
</feature>
<name>A0A1M5JS70_9BACT</name>
<comment type="pathway">
    <text evidence="1 7">Fermentation; pyruvate fermentation to lactate; (S)-lactate from pyruvate: step 1/1.</text>
</comment>
<dbReference type="STRING" id="1194090.SAMN05443144_12827"/>
<dbReference type="PRINTS" id="PR00086">
    <property type="entry name" value="LLDHDRGNASE"/>
</dbReference>
<feature type="binding site" evidence="7">
    <location>
        <begin position="120"/>
        <end position="122"/>
    </location>
    <ligand>
        <name>NAD(+)</name>
        <dbReference type="ChEBI" id="CHEBI:57540"/>
    </ligand>
</feature>
<dbReference type="EMBL" id="FQUS01000028">
    <property type="protein sequence ID" value="SHG43265.1"/>
    <property type="molecule type" value="Genomic_DNA"/>
</dbReference>
<feature type="binding site" evidence="7">
    <location>
        <position position="41"/>
    </location>
    <ligand>
        <name>NAD(+)</name>
        <dbReference type="ChEBI" id="CHEBI:57540"/>
    </ligand>
</feature>
<proteinExistence type="inferred from homology"/>
<feature type="binding site" evidence="7">
    <location>
        <begin position="122"/>
        <end position="125"/>
    </location>
    <ligand>
        <name>substrate</name>
    </ligand>
</feature>
<comment type="subcellular location">
    <subcellularLocation>
        <location evidence="7">Cytoplasm</location>
    </subcellularLocation>
</comment>
<evidence type="ECO:0000256" key="4">
    <source>
        <dbReference type="ARBA" id="ARBA00023002"/>
    </source>
</evidence>
<evidence type="ECO:0000313" key="13">
    <source>
        <dbReference type="EMBL" id="SHG43265.1"/>
    </source>
</evidence>
<feature type="domain" description="Lactate/malate dehydrogenase N-terminal" evidence="11">
    <location>
        <begin position="7"/>
        <end position="144"/>
    </location>
</feature>
<evidence type="ECO:0000256" key="8">
    <source>
        <dbReference type="PIRSR" id="PIRSR000102-1"/>
    </source>
</evidence>
<feature type="binding site" evidence="7">
    <location>
        <position position="83"/>
    </location>
    <ligand>
        <name>substrate</name>
    </ligand>
</feature>
<feature type="modified residue" description="Phosphotyrosine" evidence="7">
    <location>
        <position position="222"/>
    </location>
</feature>
<evidence type="ECO:0000259" key="12">
    <source>
        <dbReference type="Pfam" id="PF02866"/>
    </source>
</evidence>
<comment type="caution">
    <text evidence="7">Lacks conserved residue(s) required for the propagation of feature annotation.</text>
</comment>
<keyword evidence="7" id="KW-0963">Cytoplasm</keyword>
<dbReference type="InterPro" id="IPR022383">
    <property type="entry name" value="Lactate/malate_DH_C"/>
</dbReference>
<feature type="binding site" evidence="7">
    <location>
        <position position="90"/>
    </location>
    <ligand>
        <name>substrate</name>
    </ligand>
</feature>
<feature type="binding site" evidence="7">
    <location>
        <position position="66"/>
    </location>
    <ligand>
        <name>NAD(+)</name>
        <dbReference type="ChEBI" id="CHEBI:57540"/>
    </ligand>
</feature>
<feature type="binding site" evidence="7">
    <location>
        <begin position="150"/>
        <end position="153"/>
    </location>
    <ligand>
        <name>substrate</name>
    </ligand>
</feature>
<comment type="function">
    <text evidence="7">Catalyzes the conversion of lactate to pyruvate.</text>
</comment>
<dbReference type="InterPro" id="IPR001557">
    <property type="entry name" value="L-lactate/malate_DH"/>
</dbReference>
<comment type="subunit">
    <text evidence="7">Homotetramer.</text>
</comment>
<keyword evidence="7" id="KW-0021">Allosteric enzyme</keyword>
<dbReference type="CDD" id="cd05292">
    <property type="entry name" value="LDH_2"/>
    <property type="match status" value="1"/>
</dbReference>
<feature type="binding site" evidence="7">
    <location>
        <position position="155"/>
    </location>
    <ligand>
        <name>beta-D-fructose 1,6-bisphosphate</name>
        <dbReference type="ChEBI" id="CHEBI:32966"/>
        <note>allosteric activator</note>
    </ligand>
</feature>
<comment type="catalytic activity">
    <reaction evidence="6 7">
        <text>(S)-lactate + NAD(+) = pyruvate + NADH + H(+)</text>
        <dbReference type="Rhea" id="RHEA:23444"/>
        <dbReference type="ChEBI" id="CHEBI:15361"/>
        <dbReference type="ChEBI" id="CHEBI:15378"/>
        <dbReference type="ChEBI" id="CHEBI:16651"/>
        <dbReference type="ChEBI" id="CHEBI:57540"/>
        <dbReference type="ChEBI" id="CHEBI:57945"/>
        <dbReference type="EC" id="1.1.1.27"/>
    </reaction>
</comment>
<dbReference type="SUPFAM" id="SSF56327">
    <property type="entry name" value="LDH C-terminal domain-like"/>
    <property type="match status" value="1"/>
</dbReference>
<dbReference type="Proteomes" id="UP000184041">
    <property type="component" value="Unassembled WGS sequence"/>
</dbReference>
<feature type="binding site" evidence="9">
    <location>
        <begin position="11"/>
        <end position="16"/>
    </location>
    <ligand>
        <name>NAD(+)</name>
        <dbReference type="ChEBI" id="CHEBI:57540"/>
    </ligand>
</feature>
<gene>
    <name evidence="7" type="primary">ldh</name>
    <name evidence="13" type="ORF">SAMN05443144_12827</name>
</gene>
<comment type="similarity">
    <text evidence="2 7">Belongs to the LDH/MDH superfamily. LDH family.</text>
</comment>
<dbReference type="InterPro" id="IPR015955">
    <property type="entry name" value="Lactate_DH/Glyco_Ohase_4_C"/>
</dbReference>
<dbReference type="PROSITE" id="PS00064">
    <property type="entry name" value="L_LDH"/>
    <property type="match status" value="1"/>
</dbReference>
<evidence type="ECO:0000256" key="5">
    <source>
        <dbReference type="ARBA" id="ARBA00023027"/>
    </source>
</evidence>
<reference evidence="13 14" key="1">
    <citation type="submission" date="2016-11" db="EMBL/GenBank/DDBJ databases">
        <authorList>
            <person name="Jaros S."/>
            <person name="Januszkiewicz K."/>
            <person name="Wedrychowicz H."/>
        </authorList>
    </citation>
    <scope>NUCLEOTIDE SEQUENCE [LARGE SCALE GENOMIC DNA]</scope>
    <source>
        <strain evidence="13 14">DSM 21986</strain>
    </source>
</reference>
<dbReference type="EC" id="1.1.1.27" evidence="3 7"/>
<dbReference type="SUPFAM" id="SSF51735">
    <property type="entry name" value="NAD(P)-binding Rossmann-fold domains"/>
    <property type="match status" value="1"/>
</dbReference>
<feature type="binding site" evidence="7">
    <location>
        <position position="231"/>
    </location>
    <ligand>
        <name>substrate</name>
    </ligand>
</feature>
<keyword evidence="14" id="KW-1185">Reference proteome</keyword>
<keyword evidence="5 7" id="KW-0520">NAD</keyword>
<dbReference type="InterPro" id="IPR001236">
    <property type="entry name" value="Lactate/malate_DH_N"/>
</dbReference>
<dbReference type="InterPro" id="IPR011304">
    <property type="entry name" value="L-lactate_DH"/>
</dbReference>
<comment type="activity regulation">
    <text evidence="7">Allosterically activated by fructose 1,6-bisphosphate (FBP).</text>
</comment>
<organism evidence="13 14">
    <name type="scientific">Fodinibius roseus</name>
    <dbReference type="NCBI Taxonomy" id="1194090"/>
    <lineage>
        <taxon>Bacteria</taxon>
        <taxon>Pseudomonadati</taxon>
        <taxon>Balneolota</taxon>
        <taxon>Balneolia</taxon>
        <taxon>Balneolales</taxon>
        <taxon>Balneolaceae</taxon>
        <taxon>Fodinibius</taxon>
    </lineage>
</organism>
<accession>A0A1M5JS70</accession>
<evidence type="ECO:0000256" key="9">
    <source>
        <dbReference type="PIRSR" id="PIRSR000102-3"/>
    </source>
</evidence>
<evidence type="ECO:0000256" key="3">
    <source>
        <dbReference type="ARBA" id="ARBA00012967"/>
    </source>
</evidence>
<keyword evidence="10" id="KW-0472">Membrane</keyword>
<evidence type="ECO:0000256" key="1">
    <source>
        <dbReference type="ARBA" id="ARBA00004843"/>
    </source>
</evidence>
<feature type="binding site" evidence="7">
    <location>
        <begin position="80"/>
        <end position="81"/>
    </location>
    <ligand>
        <name>NAD(+)</name>
        <dbReference type="ChEBI" id="CHEBI:57540"/>
    </ligand>
</feature>
<dbReference type="OrthoDB" id="9802969at2"/>
<evidence type="ECO:0000256" key="7">
    <source>
        <dbReference type="HAMAP-Rule" id="MF_00488"/>
    </source>
</evidence>
<dbReference type="NCBIfam" id="NF000824">
    <property type="entry name" value="PRK00066.1"/>
    <property type="match status" value="1"/>
</dbReference>
<keyword evidence="10" id="KW-0812">Transmembrane</keyword>
<evidence type="ECO:0000313" key="14">
    <source>
        <dbReference type="Proteomes" id="UP000184041"/>
    </source>
</evidence>
<sequence length="316" mass="34418">MIQKRSIAIIGTGNVGVAAAYALFNQRIASEIILVDLNKERAEGEAMDLMHGQLLVGNVNVRAGSYEDLKNTQVVVVTAGVGQSSPDESRLELLNRNAAVYEDIISRLDQHAPNAILIIATNPVDILTYVSQQLSKRAPHRIIGTGTLLDTARFRALLGRYYDVDPRSVHAYILGEHGDSEVPIWSQANIGGKPIQHNTILGKPFNRKALDKLFEESKNAAYEIIKRKGFTNSAIGVVIARIVEGILEDEKSVIPVTVCWEGEYGISDVCMSLPSSVGLAGINHRMTPDLNDEEVDGLKNSAAVLQDSLEGIRIVK</sequence>
<feature type="active site" description="Proton acceptor" evidence="7 8">
    <location>
        <position position="177"/>
    </location>
</feature>
<dbReference type="GO" id="GO:0004459">
    <property type="term" value="F:L-lactate dehydrogenase (NAD+) activity"/>
    <property type="evidence" value="ECO:0007669"/>
    <property type="project" value="UniProtKB-UniRule"/>
</dbReference>